<feature type="compositionally biased region" description="Low complexity" evidence="1">
    <location>
        <begin position="213"/>
        <end position="223"/>
    </location>
</feature>
<evidence type="ECO:0000313" key="4">
    <source>
        <dbReference type="Proteomes" id="UP000503462"/>
    </source>
</evidence>
<feature type="region of interest" description="Disordered" evidence="1">
    <location>
        <begin position="163"/>
        <end position="182"/>
    </location>
</feature>
<keyword evidence="2" id="KW-0472">Membrane</keyword>
<reference evidence="3 4" key="1">
    <citation type="journal article" date="2016" name="Sci. Rep.">
        <title>Peltaster fructicola genome reveals evolution from an invasive phytopathogen to an ectophytic parasite.</title>
        <authorList>
            <person name="Xu C."/>
            <person name="Chen H."/>
            <person name="Gleason M.L."/>
            <person name="Xu J.R."/>
            <person name="Liu H."/>
            <person name="Zhang R."/>
            <person name="Sun G."/>
        </authorList>
    </citation>
    <scope>NUCLEOTIDE SEQUENCE [LARGE SCALE GENOMIC DNA]</scope>
    <source>
        <strain evidence="3 4">LNHT1506</strain>
    </source>
</reference>
<keyword evidence="4" id="KW-1185">Reference proteome</keyword>
<evidence type="ECO:0000256" key="1">
    <source>
        <dbReference type="SAM" id="MobiDB-lite"/>
    </source>
</evidence>
<evidence type="ECO:0000313" key="3">
    <source>
        <dbReference type="EMBL" id="QIW98216.1"/>
    </source>
</evidence>
<protein>
    <submittedName>
        <fullName evidence="3">Uncharacterized protein</fullName>
    </submittedName>
</protein>
<proteinExistence type="predicted"/>
<keyword evidence="2" id="KW-1133">Transmembrane helix</keyword>
<dbReference type="AlphaFoldDB" id="A0A6H0XTW8"/>
<feature type="region of interest" description="Disordered" evidence="1">
    <location>
        <begin position="196"/>
        <end position="279"/>
    </location>
</feature>
<feature type="compositionally biased region" description="Polar residues" evidence="1">
    <location>
        <begin position="196"/>
        <end position="212"/>
    </location>
</feature>
<gene>
    <name evidence="3" type="ORF">AMS68_003734</name>
</gene>
<dbReference type="EMBL" id="CP051140">
    <property type="protein sequence ID" value="QIW98216.1"/>
    <property type="molecule type" value="Genomic_DNA"/>
</dbReference>
<feature type="transmembrane region" description="Helical" evidence="2">
    <location>
        <begin position="12"/>
        <end position="40"/>
    </location>
</feature>
<name>A0A6H0XTW8_9PEZI</name>
<feature type="compositionally biased region" description="Basic residues" evidence="1">
    <location>
        <begin position="224"/>
        <end position="234"/>
    </location>
</feature>
<evidence type="ECO:0000256" key="2">
    <source>
        <dbReference type="SAM" id="Phobius"/>
    </source>
</evidence>
<sequence>MTEISFHIVCHYITRVAAGFLALLMLICLVILTIIFLFVWQLLARLLLAFSTLLANCMEDQEFAVIRIDVQQRDGTSVSTGSMHTCLQIDFLPEELAVDPVLAHTVAMNRSMSERIDRKNADELVMTTGSSHTAAPASQNEWSALATCRDGAILWPYDEPAESVEANAEKQSAQNVEHGQEPTQKHFIEELKTSNANFSWNNKPATNGAKQTNNMQRGNSNGGNRRRGGKRGNKHAGGLPHPNAPSTTKKSTAKPGSFVPRRPSMPAGMSGSAPSGTLTISRTRLSDTKPENIPLPESDFVHPHLRSAISRKTASVVPVVNQQDDLIPGLSAMAVEHSSTPVATNNDDLFDQLYDDVDYPVMESMKMLGQDLDGAFT</sequence>
<dbReference type="Proteomes" id="UP000503462">
    <property type="component" value="Chromosome 2"/>
</dbReference>
<keyword evidence="2" id="KW-0812">Transmembrane</keyword>
<accession>A0A6H0XTW8</accession>
<organism evidence="3 4">
    <name type="scientific">Peltaster fructicola</name>
    <dbReference type="NCBI Taxonomy" id="286661"/>
    <lineage>
        <taxon>Eukaryota</taxon>
        <taxon>Fungi</taxon>
        <taxon>Dikarya</taxon>
        <taxon>Ascomycota</taxon>
        <taxon>Pezizomycotina</taxon>
        <taxon>Dothideomycetes</taxon>
        <taxon>Dothideomycetes incertae sedis</taxon>
        <taxon>Peltaster</taxon>
    </lineage>
</organism>